<dbReference type="PANTHER" id="PTHR46401">
    <property type="entry name" value="GLYCOSYLTRANSFERASE WBBK-RELATED"/>
    <property type="match status" value="1"/>
</dbReference>
<dbReference type="Gene3D" id="3.40.50.2000">
    <property type="entry name" value="Glycogen Phosphorylase B"/>
    <property type="match status" value="2"/>
</dbReference>
<name>A0A1F5YNB7_9BACT</name>
<dbReference type="GO" id="GO:0016757">
    <property type="term" value="F:glycosyltransferase activity"/>
    <property type="evidence" value="ECO:0007669"/>
    <property type="project" value="InterPro"/>
</dbReference>
<organism evidence="3 4">
    <name type="scientific">Candidatus Gottesmanbacteria bacterium RBG_16_52_11</name>
    <dbReference type="NCBI Taxonomy" id="1798374"/>
    <lineage>
        <taxon>Bacteria</taxon>
        <taxon>Candidatus Gottesmaniibacteriota</taxon>
    </lineage>
</organism>
<comment type="caution">
    <text evidence="3">The sequence shown here is derived from an EMBL/GenBank/DDBJ whole genome shotgun (WGS) entry which is preliminary data.</text>
</comment>
<dbReference type="GO" id="GO:0009103">
    <property type="term" value="P:lipopolysaccharide biosynthetic process"/>
    <property type="evidence" value="ECO:0007669"/>
    <property type="project" value="TreeGrafter"/>
</dbReference>
<dbReference type="EMBL" id="MFJD01000011">
    <property type="protein sequence ID" value="OGG01690.1"/>
    <property type="molecule type" value="Genomic_DNA"/>
</dbReference>
<dbReference type="AlphaFoldDB" id="A0A1F5YNB7"/>
<evidence type="ECO:0000256" key="1">
    <source>
        <dbReference type="ARBA" id="ARBA00022679"/>
    </source>
</evidence>
<evidence type="ECO:0000313" key="4">
    <source>
        <dbReference type="Proteomes" id="UP000178448"/>
    </source>
</evidence>
<keyword evidence="1" id="KW-0808">Transferase</keyword>
<accession>A0A1F5YNB7</accession>
<dbReference type="PANTHER" id="PTHR46401:SF2">
    <property type="entry name" value="GLYCOSYLTRANSFERASE WBBK-RELATED"/>
    <property type="match status" value="1"/>
</dbReference>
<feature type="domain" description="Glycosyl transferase family 1" evidence="2">
    <location>
        <begin position="196"/>
        <end position="345"/>
    </location>
</feature>
<dbReference type="Pfam" id="PF00534">
    <property type="entry name" value="Glycos_transf_1"/>
    <property type="match status" value="1"/>
</dbReference>
<dbReference type="STRING" id="1798374.A2Z33_05625"/>
<reference evidence="3 4" key="1">
    <citation type="journal article" date="2016" name="Nat. Commun.">
        <title>Thousands of microbial genomes shed light on interconnected biogeochemical processes in an aquifer system.</title>
        <authorList>
            <person name="Anantharaman K."/>
            <person name="Brown C.T."/>
            <person name="Hug L.A."/>
            <person name="Sharon I."/>
            <person name="Castelle C.J."/>
            <person name="Probst A.J."/>
            <person name="Thomas B.C."/>
            <person name="Singh A."/>
            <person name="Wilkins M.J."/>
            <person name="Karaoz U."/>
            <person name="Brodie E.L."/>
            <person name="Williams K.H."/>
            <person name="Hubbard S.S."/>
            <person name="Banfield J.F."/>
        </authorList>
    </citation>
    <scope>NUCLEOTIDE SEQUENCE [LARGE SCALE GENOMIC DNA]</scope>
</reference>
<sequence>MTIAIDGYEAAAGNRVGLGRYAYEILRSIREAENRRHRQGSGEDFRIYVPRDCRKDLPEPSHWWQYREIPLSRFWTLVGLPWGLHTDRPMAEVVFSPTHYSPRFTGIPRCISVMDLSYLYFPGMFRRQDLYKLRNRTRQSVMSAAHVFTISRSSRDAIIREYGLAGERITVTYPGVSLGGMNMADSDVIKSYGLGRHYILSVGTLQPRKNYVRLIGAFATFLRTHRLRYGNITLAIVGKKGWLYDEITSAPGKSGISGRVKFLDFVPDAHLPVLYSQALAFVLPSLYEGFGLPVLEAMHFGCPVVVSDTSSLPEIAGKAGIYVDPLSTDSIAAGILRAVRERNLKQGRDRIALGRTLAARFTWEQAAEKTLEVIKRVGKKYENTD</sequence>
<dbReference type="SUPFAM" id="SSF53756">
    <property type="entry name" value="UDP-Glycosyltransferase/glycogen phosphorylase"/>
    <property type="match status" value="1"/>
</dbReference>
<protein>
    <recommendedName>
        <fullName evidence="2">Glycosyl transferase family 1 domain-containing protein</fullName>
    </recommendedName>
</protein>
<dbReference type="InterPro" id="IPR001296">
    <property type="entry name" value="Glyco_trans_1"/>
</dbReference>
<dbReference type="FunFam" id="3.40.50.2000:FF:000119">
    <property type="entry name" value="Glycosyl transferase group 1"/>
    <property type="match status" value="1"/>
</dbReference>
<evidence type="ECO:0000313" key="3">
    <source>
        <dbReference type="EMBL" id="OGG01690.1"/>
    </source>
</evidence>
<dbReference type="CDD" id="cd03809">
    <property type="entry name" value="GT4_MtfB-like"/>
    <property type="match status" value="1"/>
</dbReference>
<dbReference type="Proteomes" id="UP000178448">
    <property type="component" value="Unassembled WGS sequence"/>
</dbReference>
<evidence type="ECO:0000259" key="2">
    <source>
        <dbReference type="Pfam" id="PF00534"/>
    </source>
</evidence>
<proteinExistence type="predicted"/>
<gene>
    <name evidence="3" type="ORF">A2Z33_05625</name>
</gene>